<keyword evidence="1" id="KW-0812">Transmembrane</keyword>
<feature type="transmembrane region" description="Helical" evidence="1">
    <location>
        <begin position="48"/>
        <end position="66"/>
    </location>
</feature>
<dbReference type="EMBL" id="WWCT01000001">
    <property type="protein sequence ID" value="MYN25332.1"/>
    <property type="molecule type" value="Genomic_DNA"/>
</dbReference>
<reference evidence="2 3" key="1">
    <citation type="submission" date="2019-12" db="EMBL/GenBank/DDBJ databases">
        <title>Novel species isolated from a subtropical stream in China.</title>
        <authorList>
            <person name="Lu H."/>
        </authorList>
    </citation>
    <scope>NUCLEOTIDE SEQUENCE [LARGE SCALE GENOMIC DNA]</scope>
    <source>
        <strain evidence="2 3">CY42W</strain>
    </source>
</reference>
<keyword evidence="3" id="KW-1185">Reference proteome</keyword>
<protein>
    <submittedName>
        <fullName evidence="2">DUF3325 family protein</fullName>
    </submittedName>
</protein>
<evidence type="ECO:0000256" key="1">
    <source>
        <dbReference type="SAM" id="Phobius"/>
    </source>
</evidence>
<dbReference type="Pfam" id="PF11804">
    <property type="entry name" value="DUF3325"/>
    <property type="match status" value="1"/>
</dbReference>
<comment type="caution">
    <text evidence="2">The sequence shown here is derived from an EMBL/GenBank/DDBJ whole genome shotgun (WGS) entry which is preliminary data.</text>
</comment>
<evidence type="ECO:0000313" key="3">
    <source>
        <dbReference type="Proteomes" id="UP000642144"/>
    </source>
</evidence>
<name>A0ABW9VUQ2_9BURK</name>
<sequence>MMNALAIIAALSSAAGGFTALSLAMDRHWEALHGRGNLPSDQTRRRLRWSGSGGLLVSLLVCLSVWGASQGWVAWAGMLTAAAVGLVLVLSYATRAMVRVGWAAGGVSAVAVTLVLLGRAFI</sequence>
<gene>
    <name evidence="2" type="ORF">GTP69_02815</name>
</gene>
<feature type="transmembrane region" description="Helical" evidence="1">
    <location>
        <begin position="100"/>
        <end position="121"/>
    </location>
</feature>
<feature type="transmembrane region" description="Helical" evidence="1">
    <location>
        <begin position="73"/>
        <end position="94"/>
    </location>
</feature>
<dbReference type="InterPro" id="IPR021762">
    <property type="entry name" value="DUF3325"/>
</dbReference>
<keyword evidence="1" id="KW-1133">Transmembrane helix</keyword>
<organism evidence="2 3">
    <name type="scientific">Duganella levis</name>
    <dbReference type="NCBI Taxonomy" id="2692169"/>
    <lineage>
        <taxon>Bacteria</taxon>
        <taxon>Pseudomonadati</taxon>
        <taxon>Pseudomonadota</taxon>
        <taxon>Betaproteobacteria</taxon>
        <taxon>Burkholderiales</taxon>
        <taxon>Oxalobacteraceae</taxon>
        <taxon>Telluria group</taxon>
        <taxon>Duganella</taxon>
    </lineage>
</organism>
<dbReference type="RefSeq" id="WP_161053423.1">
    <property type="nucleotide sequence ID" value="NZ_WWCT01000001.1"/>
</dbReference>
<dbReference type="Proteomes" id="UP000642144">
    <property type="component" value="Unassembled WGS sequence"/>
</dbReference>
<evidence type="ECO:0000313" key="2">
    <source>
        <dbReference type="EMBL" id="MYN25332.1"/>
    </source>
</evidence>
<keyword evidence="1" id="KW-0472">Membrane</keyword>
<accession>A0ABW9VUQ2</accession>
<proteinExistence type="predicted"/>